<evidence type="ECO:0000256" key="2">
    <source>
        <dbReference type="SAM" id="Phobius"/>
    </source>
</evidence>
<accession>A0A9W6ZGC0</accession>
<dbReference type="EMBL" id="BLQM01000035">
    <property type="protein sequence ID" value="GMH53909.1"/>
    <property type="molecule type" value="Genomic_DNA"/>
</dbReference>
<dbReference type="Proteomes" id="UP001162640">
    <property type="component" value="Unassembled WGS sequence"/>
</dbReference>
<name>A0A9W6ZGC0_9STRA</name>
<evidence type="ECO:0000313" key="4">
    <source>
        <dbReference type="Proteomes" id="UP001162640"/>
    </source>
</evidence>
<proteinExistence type="predicted"/>
<organism evidence="3 4">
    <name type="scientific">Triparma laevis f. inornata</name>
    <dbReference type="NCBI Taxonomy" id="1714386"/>
    <lineage>
        <taxon>Eukaryota</taxon>
        <taxon>Sar</taxon>
        <taxon>Stramenopiles</taxon>
        <taxon>Ochrophyta</taxon>
        <taxon>Bolidophyceae</taxon>
        <taxon>Parmales</taxon>
        <taxon>Triparmaceae</taxon>
        <taxon>Triparma</taxon>
    </lineage>
</organism>
<feature type="transmembrane region" description="Helical" evidence="2">
    <location>
        <begin position="117"/>
        <end position="138"/>
    </location>
</feature>
<keyword evidence="2" id="KW-1133">Transmembrane helix</keyword>
<sequence>MANLPPPPPVSASPSSSSSTTSDTTPIYSALSHVPLGNDTLLPSFLNEAPGAFHSKSIKGSYGKIVSMDYLVRKLCQFFMSGSLQVVDILTDLYYVYQLHTSSLYEGVSERTKTAALVFLILSCVLWILVSLSISWSFKENLGYSDLPASLKFTTLMSCTFLIAFDCPLFLISLPQRTVKVADITGTKDGGLSNSVFVLAFDDRREWKTSTHYGLLSHLPTFLFDDVPMFIINCQVSAEVNDATFESILCLLLSLGGILFKFKMIANWCSTGTGEKDV</sequence>
<evidence type="ECO:0000313" key="3">
    <source>
        <dbReference type="EMBL" id="GMH53909.1"/>
    </source>
</evidence>
<evidence type="ECO:0000256" key="1">
    <source>
        <dbReference type="SAM" id="MobiDB-lite"/>
    </source>
</evidence>
<gene>
    <name evidence="3" type="ORF">TL16_g01561</name>
</gene>
<protein>
    <submittedName>
        <fullName evidence="3">Uncharacterized protein</fullName>
    </submittedName>
</protein>
<comment type="caution">
    <text evidence="3">The sequence shown here is derived from an EMBL/GenBank/DDBJ whole genome shotgun (WGS) entry which is preliminary data.</text>
</comment>
<keyword evidence="2" id="KW-0472">Membrane</keyword>
<feature type="transmembrane region" description="Helical" evidence="2">
    <location>
        <begin position="150"/>
        <end position="172"/>
    </location>
</feature>
<feature type="compositionally biased region" description="Low complexity" evidence="1">
    <location>
        <begin position="12"/>
        <end position="24"/>
    </location>
</feature>
<keyword evidence="2" id="KW-0812">Transmembrane</keyword>
<feature type="region of interest" description="Disordered" evidence="1">
    <location>
        <begin position="1"/>
        <end position="24"/>
    </location>
</feature>
<feature type="compositionally biased region" description="Pro residues" evidence="1">
    <location>
        <begin position="1"/>
        <end position="11"/>
    </location>
</feature>
<dbReference type="AlphaFoldDB" id="A0A9W6ZGC0"/>
<reference evidence="4" key="1">
    <citation type="journal article" date="2023" name="Commun. Biol.">
        <title>Genome analysis of Parmales, the sister group of diatoms, reveals the evolutionary specialization of diatoms from phago-mixotrophs to photoautotrophs.</title>
        <authorList>
            <person name="Ban H."/>
            <person name="Sato S."/>
            <person name="Yoshikawa S."/>
            <person name="Yamada K."/>
            <person name="Nakamura Y."/>
            <person name="Ichinomiya M."/>
            <person name="Sato N."/>
            <person name="Blanc-Mathieu R."/>
            <person name="Endo H."/>
            <person name="Kuwata A."/>
            <person name="Ogata H."/>
        </authorList>
    </citation>
    <scope>NUCLEOTIDE SEQUENCE [LARGE SCALE GENOMIC DNA]</scope>
</reference>